<reference evidence="2 7" key="1">
    <citation type="submission" date="2015-01" db="EMBL/GenBank/DDBJ databases">
        <title>Vibrio sp. C1 JCM 19231 whole genome shotgun sequence.</title>
        <authorList>
            <person name="Sawabe T."/>
            <person name="Meirelles P."/>
            <person name="Feng G."/>
            <person name="Sayaka M."/>
            <person name="Hattori M."/>
            <person name="Ohkuma M."/>
        </authorList>
    </citation>
    <scope>NUCLEOTIDE SEQUENCE [LARGE SCALE GENOMIC DNA]</scope>
    <source>
        <strain evidence="7">JCM 19231</strain>
        <strain evidence="2">JCM19231</strain>
    </source>
</reference>
<dbReference type="PANTHER" id="PTHR38769:SF1">
    <property type="entry name" value="UPF0381 PROTEIN YFCZ-RELATED"/>
    <property type="match status" value="1"/>
</dbReference>
<name>A0A0B8PK95_9VIBR</name>
<evidence type="ECO:0000313" key="4">
    <source>
        <dbReference type="EMBL" id="GAM73969.1"/>
    </source>
</evidence>
<dbReference type="Pfam" id="PF04175">
    <property type="entry name" value="DUF406"/>
    <property type="match status" value="1"/>
</dbReference>
<dbReference type="RefSeq" id="WP_261835957.1">
    <property type="nucleotide sequence ID" value="NZ_AP024882.1"/>
</dbReference>
<comment type="caution">
    <text evidence="3">The sequence shown here is derived from an EMBL/GenBank/DDBJ whole genome shotgun (WGS) entry which is preliminary data.</text>
</comment>
<sequence>MSQQYKEPEVCEACGVAGEMGFVINEGNEVSEVSLFASSKEAVEAEFEKYLALAKQVNDAVQHQTEITEGEQFELQAKFKFEVSAEKLIYDLKCRSLAR</sequence>
<evidence type="ECO:0000313" key="2">
    <source>
        <dbReference type="EMBL" id="GAM55262.1"/>
    </source>
</evidence>
<dbReference type="InterPro" id="IPR005272">
    <property type="entry name" value="DUF406"/>
</dbReference>
<comment type="similarity">
    <text evidence="1">Belongs to the UPF0381 family.</text>
</comment>
<reference evidence="4 5" key="3">
    <citation type="submission" date="2015-01" db="EMBL/GenBank/DDBJ databases">
        <title>Vibrio sp. C94 JCM 19241 whole genome shotgun sequence.</title>
        <authorList>
            <person name="Sawabe T."/>
            <person name="Meirelles P."/>
            <person name="Feng G."/>
            <person name="Sayaka M."/>
            <person name="Hattori M."/>
            <person name="Ohkuma M."/>
        </authorList>
    </citation>
    <scope>NUCLEOTIDE SEQUENCE [LARGE SCALE GENOMIC DNA]</scope>
    <source>
        <strain evidence="5">JCM 19241</strain>
        <strain evidence="4">JCM19241</strain>
    </source>
</reference>
<evidence type="ECO:0008006" key="8">
    <source>
        <dbReference type="Google" id="ProtNLM"/>
    </source>
</evidence>
<dbReference type="EMBL" id="BBSC01000002">
    <property type="protein sequence ID" value="GAM73969.1"/>
    <property type="molecule type" value="Genomic_DNA"/>
</dbReference>
<accession>A0A0B8QH76</accession>
<organism evidence="3 6">
    <name type="scientific">Vibrio ishigakensis</name>
    <dbReference type="NCBI Taxonomy" id="1481914"/>
    <lineage>
        <taxon>Bacteria</taxon>
        <taxon>Pseudomonadati</taxon>
        <taxon>Pseudomonadota</taxon>
        <taxon>Gammaproteobacteria</taxon>
        <taxon>Vibrionales</taxon>
        <taxon>Vibrionaceae</taxon>
        <taxon>Vibrio</taxon>
    </lineage>
</organism>
<dbReference type="InterPro" id="IPR035571">
    <property type="entry name" value="UPF0234-like_C"/>
</dbReference>
<reference evidence="5 6" key="4">
    <citation type="submission" date="2015-01" db="EMBL/GenBank/DDBJ databases">
        <authorList>
            <consortium name="NBRP consortium"/>
            <person name="Sawabe T."/>
            <person name="Meirelles P."/>
            <person name="Feng G."/>
            <person name="Sayaka M."/>
            <person name="Hattori M."/>
            <person name="Ohkuma M."/>
        </authorList>
    </citation>
    <scope>NUCLEOTIDE SEQUENCE [LARGE SCALE GENOMIC DNA]</scope>
    <source>
        <strain evidence="7">JCM 19231</strain>
        <strain evidence="5">JCM 19241</strain>
        <strain evidence="2">JCM19231</strain>
        <strain evidence="3 6">JCM19232</strain>
        <strain evidence="4">JCM19241</strain>
    </source>
</reference>
<dbReference type="Proteomes" id="UP000031670">
    <property type="component" value="Unassembled WGS sequence"/>
</dbReference>
<accession>A0A0B8PK95</accession>
<dbReference type="EMBL" id="BBRZ01000012">
    <property type="protein sequence ID" value="GAM55262.1"/>
    <property type="molecule type" value="Genomic_DNA"/>
</dbReference>
<proteinExistence type="inferred from homology"/>
<dbReference type="EMBL" id="BBSA01000008">
    <property type="protein sequence ID" value="GAM63149.1"/>
    <property type="molecule type" value="Genomic_DNA"/>
</dbReference>
<dbReference type="Proteomes" id="UP000031666">
    <property type="component" value="Unassembled WGS sequence"/>
</dbReference>
<dbReference type="PANTHER" id="PTHR38769">
    <property type="entry name" value="UPF0381 PROTEIN YFCZ-RELATED"/>
    <property type="match status" value="1"/>
</dbReference>
<protein>
    <recommendedName>
        <fullName evidence="8">DUF406 family protein</fullName>
    </recommendedName>
</protein>
<evidence type="ECO:0000256" key="1">
    <source>
        <dbReference type="ARBA" id="ARBA00006201"/>
    </source>
</evidence>
<evidence type="ECO:0000313" key="7">
    <source>
        <dbReference type="Proteomes" id="UP000031671"/>
    </source>
</evidence>
<dbReference type="AlphaFoldDB" id="A0A0B8PK95"/>
<evidence type="ECO:0000313" key="6">
    <source>
        <dbReference type="Proteomes" id="UP000031670"/>
    </source>
</evidence>
<reference evidence="3 6" key="2">
    <citation type="submission" date="2015-01" db="EMBL/GenBank/DDBJ databases">
        <title>Vibrio sp. C5 JCM 19232 whole genome shotgun sequence.</title>
        <authorList>
            <person name="Sawabe T."/>
            <person name="Meirelles P."/>
            <person name="Feng G."/>
            <person name="Sayaka M."/>
            <person name="Hattori M."/>
            <person name="Ohkuma M."/>
        </authorList>
    </citation>
    <scope>NUCLEOTIDE SEQUENCE [LARGE SCALE GENOMIC DNA]</scope>
    <source>
        <strain evidence="3 6">JCM19232</strain>
    </source>
</reference>
<dbReference type="GO" id="GO:0005829">
    <property type="term" value="C:cytosol"/>
    <property type="evidence" value="ECO:0007669"/>
    <property type="project" value="TreeGrafter"/>
</dbReference>
<evidence type="ECO:0000313" key="3">
    <source>
        <dbReference type="EMBL" id="GAM63149.1"/>
    </source>
</evidence>
<accession>A0A0B8NSF9</accession>
<evidence type="ECO:0000313" key="5">
    <source>
        <dbReference type="Proteomes" id="UP000031666"/>
    </source>
</evidence>
<dbReference type="Proteomes" id="UP000031671">
    <property type="component" value="Unassembled WGS sequence"/>
</dbReference>
<dbReference type="Gene3D" id="3.30.70.860">
    <property type="match status" value="1"/>
</dbReference>
<keyword evidence="7" id="KW-1185">Reference proteome</keyword>
<gene>
    <name evidence="2" type="ORF">JCM19231_5094</name>
    <name evidence="3" type="ORF">JCM19232_1296</name>
    <name evidence="4" type="ORF">JCM19241_5165</name>
</gene>